<dbReference type="Pfam" id="PF00172">
    <property type="entry name" value="Zn_clus"/>
    <property type="match status" value="1"/>
</dbReference>
<evidence type="ECO:0000256" key="4">
    <source>
        <dbReference type="ARBA" id="ARBA00023163"/>
    </source>
</evidence>
<keyword evidence="3" id="KW-0805">Transcription regulation</keyword>
<sequence>MAHPDDTHPRMRAHKGNVPSLPQTKYCTLCPAKFTRTTHLNRHLRSHTNERLHRCNLCKTSEFTRSDLLTRHKRTCGQSVNRSRRKSCEACADSKIKCNLQYPCAKCVSRGRECIFQNDPDAAKGASSSSSAASSSRTSPQPPPPSTSPHLHSHIPTFTRAASPPPPLTLNLNIPALSDGSSDGTGSANWSPRSEDFQPNFDFAFDMTNVGNVHDPFVSTGLMEMEMEMEAGVYGSSLDGSKTGVPELDQAAAEGLELLSMMPPAAEPGRMRMGMPNPYTSLLTPAFDDLDMGCLSAAPAQPLDTYLTLFFTRFLTQVPLIHIPTWKMENTPPLLARTFHACGALFVKTPEAAAFVADTLASVTAEIAVILGEPGDYEMEEAEGRLHLILALVLLQTICLFKRESDGFAPNARHHAMLVSMIRKKDLVQRVGRWTAPELKTPALLEVAWVEWVKFATIQRAVLLAYFHDCCHTMYSHVQPFFSSSELDDVFLPCDDALWSAASAPEWYAVMYTPTAYGMGVGRVYGVRMGLALSALYTVNDVDQSQPPQSPPTDQCPPLPPFALFLLIHTVLKNISVAQRSDSVSADGEFMTRTQGVLDNWLRMWLASPDAVPEQDGGVVSGEDDGTGVGNLKEREPPFVCNPLPFYSLAQVSLWDTVGS</sequence>
<dbReference type="PANTHER" id="PTHR47660">
    <property type="entry name" value="TRANSCRIPTION FACTOR WITH C2H2 AND ZN(2)-CYS(6) DNA BINDING DOMAIN (EUROFUNG)-RELATED-RELATED"/>
    <property type="match status" value="1"/>
</dbReference>
<dbReference type="SMART" id="SM00066">
    <property type="entry name" value="GAL4"/>
    <property type="match status" value="1"/>
</dbReference>
<dbReference type="InterPro" id="IPR001138">
    <property type="entry name" value="Zn2Cys6_DnaBD"/>
</dbReference>
<organism evidence="10 11">
    <name type="scientific">Roridomyces roridus</name>
    <dbReference type="NCBI Taxonomy" id="1738132"/>
    <lineage>
        <taxon>Eukaryota</taxon>
        <taxon>Fungi</taxon>
        <taxon>Dikarya</taxon>
        <taxon>Basidiomycota</taxon>
        <taxon>Agaricomycotina</taxon>
        <taxon>Agaricomycetes</taxon>
        <taxon>Agaricomycetidae</taxon>
        <taxon>Agaricales</taxon>
        <taxon>Marasmiineae</taxon>
        <taxon>Mycenaceae</taxon>
        <taxon>Roridomyces</taxon>
    </lineage>
</organism>
<dbReference type="GO" id="GO:0000981">
    <property type="term" value="F:DNA-binding transcription factor activity, RNA polymerase II-specific"/>
    <property type="evidence" value="ECO:0007669"/>
    <property type="project" value="InterPro"/>
</dbReference>
<comment type="caution">
    <text evidence="10">The sequence shown here is derived from an EMBL/GenBank/DDBJ whole genome shotgun (WGS) entry which is preliminary data.</text>
</comment>
<feature type="region of interest" description="Disordered" evidence="7">
    <location>
        <begin position="125"/>
        <end position="193"/>
    </location>
</feature>
<evidence type="ECO:0000256" key="7">
    <source>
        <dbReference type="SAM" id="MobiDB-lite"/>
    </source>
</evidence>
<dbReference type="InterPro" id="IPR036236">
    <property type="entry name" value="Znf_C2H2_sf"/>
</dbReference>
<dbReference type="PANTHER" id="PTHR47660:SF3">
    <property type="entry name" value="FINGER DOMAIN PROTEIN, PUTATIVE (AFU_ORTHOLOGUE AFUA_4G03310)-RELATED"/>
    <property type="match status" value="1"/>
</dbReference>
<evidence type="ECO:0000259" key="8">
    <source>
        <dbReference type="PROSITE" id="PS50048"/>
    </source>
</evidence>
<reference evidence="10" key="1">
    <citation type="submission" date="2023-03" db="EMBL/GenBank/DDBJ databases">
        <title>Massive genome expansion in bonnet fungi (Mycena s.s.) driven by repeated elements and novel gene families across ecological guilds.</title>
        <authorList>
            <consortium name="Lawrence Berkeley National Laboratory"/>
            <person name="Harder C.B."/>
            <person name="Miyauchi S."/>
            <person name="Viragh M."/>
            <person name="Kuo A."/>
            <person name="Thoen E."/>
            <person name="Andreopoulos B."/>
            <person name="Lu D."/>
            <person name="Skrede I."/>
            <person name="Drula E."/>
            <person name="Henrissat B."/>
            <person name="Morin E."/>
            <person name="Kohler A."/>
            <person name="Barry K."/>
            <person name="LaButti K."/>
            <person name="Morin E."/>
            <person name="Salamov A."/>
            <person name="Lipzen A."/>
            <person name="Mereny Z."/>
            <person name="Hegedus B."/>
            <person name="Baldrian P."/>
            <person name="Stursova M."/>
            <person name="Weitz H."/>
            <person name="Taylor A."/>
            <person name="Grigoriev I.V."/>
            <person name="Nagy L.G."/>
            <person name="Martin F."/>
            <person name="Kauserud H."/>
        </authorList>
    </citation>
    <scope>NUCLEOTIDE SEQUENCE</scope>
    <source>
        <strain evidence="10">9284</strain>
    </source>
</reference>
<dbReference type="Gene3D" id="4.10.240.10">
    <property type="entry name" value="Zn(2)-C6 fungal-type DNA-binding domain"/>
    <property type="match status" value="1"/>
</dbReference>
<dbReference type="AlphaFoldDB" id="A0AAD7FD15"/>
<keyword evidence="11" id="KW-1185">Reference proteome</keyword>
<keyword evidence="4" id="KW-0804">Transcription</keyword>
<dbReference type="Gene3D" id="3.30.160.60">
    <property type="entry name" value="Classic Zinc Finger"/>
    <property type="match status" value="1"/>
</dbReference>
<dbReference type="PROSITE" id="PS50048">
    <property type="entry name" value="ZN2_CY6_FUNGAL_2"/>
    <property type="match status" value="1"/>
</dbReference>
<dbReference type="PROSITE" id="PS00463">
    <property type="entry name" value="ZN2_CY6_FUNGAL_1"/>
    <property type="match status" value="1"/>
</dbReference>
<dbReference type="Pfam" id="PF04082">
    <property type="entry name" value="Fungal_trans"/>
    <property type="match status" value="1"/>
</dbReference>
<dbReference type="PROSITE" id="PS00028">
    <property type="entry name" value="ZINC_FINGER_C2H2_1"/>
    <property type="match status" value="1"/>
</dbReference>
<dbReference type="SUPFAM" id="SSF57701">
    <property type="entry name" value="Zn2/Cys6 DNA-binding domain"/>
    <property type="match status" value="1"/>
</dbReference>
<keyword evidence="6" id="KW-0863">Zinc-finger</keyword>
<feature type="domain" description="Zn(2)-C6 fungal-type" evidence="8">
    <location>
        <begin position="87"/>
        <end position="116"/>
    </location>
</feature>
<dbReference type="CDD" id="cd00067">
    <property type="entry name" value="GAL4"/>
    <property type="match status" value="1"/>
</dbReference>
<dbReference type="PROSITE" id="PS50157">
    <property type="entry name" value="ZINC_FINGER_C2H2_2"/>
    <property type="match status" value="1"/>
</dbReference>
<evidence type="ECO:0000259" key="9">
    <source>
        <dbReference type="PROSITE" id="PS50157"/>
    </source>
</evidence>
<dbReference type="GO" id="GO:0006351">
    <property type="term" value="P:DNA-templated transcription"/>
    <property type="evidence" value="ECO:0007669"/>
    <property type="project" value="InterPro"/>
</dbReference>
<feature type="compositionally biased region" description="Low complexity" evidence="7">
    <location>
        <begin position="148"/>
        <end position="157"/>
    </location>
</feature>
<keyword evidence="5" id="KW-0539">Nucleus</keyword>
<dbReference type="InterPro" id="IPR013087">
    <property type="entry name" value="Znf_C2H2_type"/>
</dbReference>
<dbReference type="SUPFAM" id="SSF57667">
    <property type="entry name" value="beta-beta-alpha zinc fingers"/>
    <property type="match status" value="1"/>
</dbReference>
<proteinExistence type="predicted"/>
<evidence type="ECO:0000313" key="10">
    <source>
        <dbReference type="EMBL" id="KAJ7616674.1"/>
    </source>
</evidence>
<evidence type="ECO:0000256" key="3">
    <source>
        <dbReference type="ARBA" id="ARBA00023015"/>
    </source>
</evidence>
<evidence type="ECO:0000256" key="1">
    <source>
        <dbReference type="ARBA" id="ARBA00022723"/>
    </source>
</evidence>
<feature type="domain" description="C2H2-type" evidence="9">
    <location>
        <begin position="25"/>
        <end position="52"/>
    </location>
</feature>
<evidence type="ECO:0000256" key="6">
    <source>
        <dbReference type="PROSITE-ProRule" id="PRU00042"/>
    </source>
</evidence>
<keyword evidence="1" id="KW-0479">Metal-binding</keyword>
<dbReference type="Proteomes" id="UP001221142">
    <property type="component" value="Unassembled WGS sequence"/>
</dbReference>
<evidence type="ECO:0000256" key="2">
    <source>
        <dbReference type="ARBA" id="ARBA00022833"/>
    </source>
</evidence>
<evidence type="ECO:0000256" key="5">
    <source>
        <dbReference type="ARBA" id="ARBA00023242"/>
    </source>
</evidence>
<accession>A0AAD7FD15</accession>
<keyword evidence="2" id="KW-0862">Zinc</keyword>
<dbReference type="GO" id="GO:0003677">
    <property type="term" value="F:DNA binding"/>
    <property type="evidence" value="ECO:0007669"/>
    <property type="project" value="InterPro"/>
</dbReference>
<feature type="compositionally biased region" description="Low complexity" evidence="7">
    <location>
        <begin position="126"/>
        <end position="139"/>
    </location>
</feature>
<evidence type="ECO:0000313" key="11">
    <source>
        <dbReference type="Proteomes" id="UP001221142"/>
    </source>
</evidence>
<gene>
    <name evidence="10" type="ORF">FB45DRAFT_231372</name>
</gene>
<protein>
    <submittedName>
        <fullName evidence="10">Uncharacterized protein</fullName>
    </submittedName>
</protein>
<feature type="compositionally biased region" description="Polar residues" evidence="7">
    <location>
        <begin position="179"/>
        <end position="192"/>
    </location>
</feature>
<dbReference type="InterPro" id="IPR007219">
    <property type="entry name" value="XnlR_reg_dom"/>
</dbReference>
<dbReference type="InterPro" id="IPR036864">
    <property type="entry name" value="Zn2-C6_fun-type_DNA-bd_sf"/>
</dbReference>
<dbReference type="GO" id="GO:0008270">
    <property type="term" value="F:zinc ion binding"/>
    <property type="evidence" value="ECO:0007669"/>
    <property type="project" value="UniProtKB-KW"/>
</dbReference>
<dbReference type="EMBL" id="JARKIF010000022">
    <property type="protein sequence ID" value="KAJ7616674.1"/>
    <property type="molecule type" value="Genomic_DNA"/>
</dbReference>
<name>A0AAD7FD15_9AGAR</name>